<keyword evidence="7 16" id="KW-0732">Signal</keyword>
<evidence type="ECO:0000256" key="14">
    <source>
        <dbReference type="SAM" id="MobiDB-lite"/>
    </source>
</evidence>
<feature type="chain" id="PRO_5045241642" description="Store-operated calcium entry-associated regulatory factor" evidence="16">
    <location>
        <begin position="21"/>
        <end position="336"/>
    </location>
</feature>
<evidence type="ECO:0000256" key="11">
    <source>
        <dbReference type="ARBA" id="ARBA00023065"/>
    </source>
</evidence>
<comment type="similarity">
    <text evidence="2">Belongs to the SARAF family.</text>
</comment>
<keyword evidence="11" id="KW-0406">Ion transport</keyword>
<gene>
    <name evidence="17" type="ORF">Daus18300_001231</name>
</gene>
<dbReference type="Pfam" id="PF06682">
    <property type="entry name" value="SARAF"/>
    <property type="match status" value="1"/>
</dbReference>
<evidence type="ECO:0000313" key="18">
    <source>
        <dbReference type="Proteomes" id="UP001583177"/>
    </source>
</evidence>
<evidence type="ECO:0000256" key="10">
    <source>
        <dbReference type="ARBA" id="ARBA00022989"/>
    </source>
</evidence>
<keyword evidence="6 15" id="KW-0812">Transmembrane</keyword>
<proteinExistence type="inferred from homology"/>
<comment type="caution">
    <text evidence="17">The sequence shown here is derived from an EMBL/GenBank/DDBJ whole genome shotgun (WGS) entry which is preliminary data.</text>
</comment>
<feature type="compositionally biased region" description="Gly residues" evidence="14">
    <location>
        <begin position="198"/>
        <end position="212"/>
    </location>
</feature>
<evidence type="ECO:0000256" key="7">
    <source>
        <dbReference type="ARBA" id="ARBA00022729"/>
    </source>
</evidence>
<keyword evidence="10 15" id="KW-1133">Transmembrane helix</keyword>
<dbReference type="PANTHER" id="PTHR15929">
    <property type="entry name" value="STORE-OPERATED CALCIUM ENTRY-ASSOCIATED REGULATORY FACTOR"/>
    <property type="match status" value="1"/>
</dbReference>
<evidence type="ECO:0000313" key="17">
    <source>
        <dbReference type="EMBL" id="KAL1880620.1"/>
    </source>
</evidence>
<organism evidence="17 18">
    <name type="scientific">Diaporthe australafricana</name>
    <dbReference type="NCBI Taxonomy" id="127596"/>
    <lineage>
        <taxon>Eukaryota</taxon>
        <taxon>Fungi</taxon>
        <taxon>Dikarya</taxon>
        <taxon>Ascomycota</taxon>
        <taxon>Pezizomycotina</taxon>
        <taxon>Sordariomycetes</taxon>
        <taxon>Sordariomycetidae</taxon>
        <taxon>Diaporthales</taxon>
        <taxon>Diaporthaceae</taxon>
        <taxon>Diaporthe</taxon>
    </lineage>
</organism>
<feature type="compositionally biased region" description="Gly residues" evidence="14">
    <location>
        <begin position="286"/>
        <end position="305"/>
    </location>
</feature>
<evidence type="ECO:0000256" key="3">
    <source>
        <dbReference type="ARBA" id="ARBA00016584"/>
    </source>
</evidence>
<protein>
    <recommendedName>
        <fullName evidence="3">Store-operated calcium entry-associated regulatory factor</fullName>
    </recommendedName>
    <alternativeName>
        <fullName evidence="13">Transmembrane protein 66</fullName>
    </alternativeName>
</protein>
<keyword evidence="4" id="KW-0813">Transport</keyword>
<feature type="transmembrane region" description="Helical" evidence="15">
    <location>
        <begin position="157"/>
        <end position="178"/>
    </location>
</feature>
<feature type="compositionally biased region" description="Polar residues" evidence="14">
    <location>
        <begin position="238"/>
        <end position="251"/>
    </location>
</feature>
<feature type="region of interest" description="Disordered" evidence="14">
    <location>
        <begin position="273"/>
        <end position="336"/>
    </location>
</feature>
<dbReference type="EMBL" id="JAWRVE010000007">
    <property type="protein sequence ID" value="KAL1880620.1"/>
    <property type="molecule type" value="Genomic_DNA"/>
</dbReference>
<evidence type="ECO:0000256" key="15">
    <source>
        <dbReference type="SAM" id="Phobius"/>
    </source>
</evidence>
<evidence type="ECO:0000256" key="9">
    <source>
        <dbReference type="ARBA" id="ARBA00022837"/>
    </source>
</evidence>
<evidence type="ECO:0000256" key="1">
    <source>
        <dbReference type="ARBA" id="ARBA00004115"/>
    </source>
</evidence>
<evidence type="ECO:0000256" key="16">
    <source>
        <dbReference type="SAM" id="SignalP"/>
    </source>
</evidence>
<dbReference type="Proteomes" id="UP001583177">
    <property type="component" value="Unassembled WGS sequence"/>
</dbReference>
<keyword evidence="8" id="KW-0256">Endoplasmic reticulum</keyword>
<dbReference type="InterPro" id="IPR009567">
    <property type="entry name" value="SARAF"/>
</dbReference>
<accession>A0ABR3XY55</accession>
<evidence type="ECO:0000256" key="13">
    <source>
        <dbReference type="ARBA" id="ARBA00031116"/>
    </source>
</evidence>
<evidence type="ECO:0000256" key="6">
    <source>
        <dbReference type="ARBA" id="ARBA00022692"/>
    </source>
</evidence>
<feature type="signal peptide" evidence="16">
    <location>
        <begin position="1"/>
        <end position="20"/>
    </location>
</feature>
<evidence type="ECO:0000256" key="12">
    <source>
        <dbReference type="ARBA" id="ARBA00023136"/>
    </source>
</evidence>
<evidence type="ECO:0000256" key="4">
    <source>
        <dbReference type="ARBA" id="ARBA00022448"/>
    </source>
</evidence>
<evidence type="ECO:0000256" key="5">
    <source>
        <dbReference type="ARBA" id="ARBA00022568"/>
    </source>
</evidence>
<comment type="subcellular location">
    <subcellularLocation>
        <location evidence="1">Endoplasmic reticulum membrane</location>
        <topology evidence="1">Single-pass type I membrane protein</topology>
    </subcellularLocation>
</comment>
<keyword evidence="9" id="KW-0106">Calcium</keyword>
<dbReference type="PANTHER" id="PTHR15929:SF0">
    <property type="entry name" value="STORE-OPERATED CALCIUM ENTRY-ASSOCIATED REGULATORY FACTOR"/>
    <property type="match status" value="1"/>
</dbReference>
<sequence>MHALSCLLATLALLGGSVDAKPKPRDAILLSQVESLTLRADRETTHRRAPAVPQLKCVSSRAICAKYKIDTLRCENKGSGYDSEDIQWSCSASLPPELKLGSTDVICEGYSSPDDPYVLKGSCGVEYRMALTREGEEKWPDLGGGSDWRGDDGGSGLMGYVFWVIFFAVLAFIVYNGFINARANGGNGPRPRQNNGGNFWGGGGGGGGGGNDDWGNDDPPPPYPGTNNSNNRGKTRRSGGNSAQRGGNAQQGWRPDFWSAAGGAAAGAAAGYGAGRMGRNNDTRGSGAGYGGGDYGSTWGSGGAGSSRSGSSGSSSGSGVSSSRHESTGFGSTSRR</sequence>
<feature type="compositionally biased region" description="Low complexity" evidence="14">
    <location>
        <begin position="306"/>
        <end position="322"/>
    </location>
</feature>
<name>A0ABR3XY55_9PEZI</name>
<reference evidence="17 18" key="1">
    <citation type="journal article" date="2024" name="IMA Fungus">
        <title>IMA Genome - F19 : A genome assembly and annotation guide to empower mycologists, including annotated draft genome sequences of Ceratocystis pirilliformis, Diaporthe australafricana, Fusarium ophioides, Paecilomyces lecythidis, and Sporothrix stenoceras.</title>
        <authorList>
            <person name="Aylward J."/>
            <person name="Wilson A.M."/>
            <person name="Visagie C.M."/>
            <person name="Spraker J."/>
            <person name="Barnes I."/>
            <person name="Buitendag C."/>
            <person name="Ceriani C."/>
            <person name="Del Mar Angel L."/>
            <person name="du Plessis D."/>
            <person name="Fuchs T."/>
            <person name="Gasser K."/>
            <person name="Kramer D."/>
            <person name="Li W."/>
            <person name="Munsamy K."/>
            <person name="Piso A."/>
            <person name="Price J.L."/>
            <person name="Sonnekus B."/>
            <person name="Thomas C."/>
            <person name="van der Nest A."/>
            <person name="van Dijk A."/>
            <person name="van Heerden A."/>
            <person name="van Vuuren N."/>
            <person name="Yilmaz N."/>
            <person name="Duong T.A."/>
            <person name="van der Merwe N.A."/>
            <person name="Wingfield M.J."/>
            <person name="Wingfield B.D."/>
        </authorList>
    </citation>
    <scope>NUCLEOTIDE SEQUENCE [LARGE SCALE GENOMIC DNA]</scope>
    <source>
        <strain evidence="17 18">CMW 18300</strain>
    </source>
</reference>
<keyword evidence="5" id="KW-0109">Calcium transport</keyword>
<feature type="region of interest" description="Disordered" evidence="14">
    <location>
        <begin position="189"/>
        <end position="257"/>
    </location>
</feature>
<keyword evidence="18" id="KW-1185">Reference proteome</keyword>
<keyword evidence="12 15" id="KW-0472">Membrane</keyword>
<evidence type="ECO:0000256" key="8">
    <source>
        <dbReference type="ARBA" id="ARBA00022824"/>
    </source>
</evidence>
<evidence type="ECO:0000256" key="2">
    <source>
        <dbReference type="ARBA" id="ARBA00006833"/>
    </source>
</evidence>